<organism evidence="1 2">
    <name type="scientific">Photorhabdus bodei</name>
    <dbReference type="NCBI Taxonomy" id="2029681"/>
    <lineage>
        <taxon>Bacteria</taxon>
        <taxon>Pseudomonadati</taxon>
        <taxon>Pseudomonadota</taxon>
        <taxon>Gammaproteobacteria</taxon>
        <taxon>Enterobacterales</taxon>
        <taxon>Morganellaceae</taxon>
        <taxon>Photorhabdus</taxon>
    </lineage>
</organism>
<accession>A0AAW6BT47</accession>
<sequence length="104" mass="11827">MNIQNVKTAAHESTERCGRKEIFRHVVDAVRRQLKTEKVGARVRIVRAGKYYTAIQVYTRNYGENFTTEDSQKIAVILNQCGFTSAGKPVTSQFNKFEATLKDV</sequence>
<evidence type="ECO:0000313" key="2">
    <source>
        <dbReference type="Proteomes" id="UP001212996"/>
    </source>
</evidence>
<dbReference type="RefSeq" id="WP_271867992.1">
    <property type="nucleotide sequence ID" value="NZ_JAQMFO010000071.1"/>
</dbReference>
<protein>
    <submittedName>
        <fullName evidence="1">Uncharacterized protein</fullName>
    </submittedName>
</protein>
<proteinExistence type="predicted"/>
<dbReference type="EMBL" id="JAQMFO010000071">
    <property type="protein sequence ID" value="MDB6375000.1"/>
    <property type="molecule type" value="Genomic_DNA"/>
</dbReference>
<comment type="caution">
    <text evidence="1">The sequence shown here is derived from an EMBL/GenBank/DDBJ whole genome shotgun (WGS) entry which is preliminary data.</text>
</comment>
<dbReference type="Proteomes" id="UP001212996">
    <property type="component" value="Unassembled WGS sequence"/>
</dbReference>
<name>A0AAW6BT47_9GAMM</name>
<gene>
    <name evidence="1" type="ORF">PH362_24715</name>
</gene>
<reference evidence="1" key="1">
    <citation type="submission" date="2023-01" db="EMBL/GenBank/DDBJ databases">
        <title>Genome sequencing of Photorhabdus bodei 09-20.</title>
        <authorList>
            <person name="Kalindamar S."/>
            <person name="Kumru S."/>
        </authorList>
    </citation>
    <scope>NUCLEOTIDE SEQUENCE</scope>
    <source>
        <strain evidence="1">09-20</strain>
    </source>
</reference>
<dbReference type="AlphaFoldDB" id="A0AAW6BT47"/>
<evidence type="ECO:0000313" key="1">
    <source>
        <dbReference type="EMBL" id="MDB6375000.1"/>
    </source>
</evidence>